<evidence type="ECO:0000313" key="3">
    <source>
        <dbReference type="Proteomes" id="UP001287286"/>
    </source>
</evidence>
<keyword evidence="1" id="KW-1133">Transmembrane helix</keyword>
<sequence>MCDVGMARSAASDARRVGRTAPEFRRPTNRIMLSEPPSVRFSKALPLLVDFRARPAVVSPCYTAHVESHAHFASHSHLHHHQYLSGHLRTAQCRVPLDSGGSTAYNLVEPQHRNCPARGASRAHLVFPRLPNEKCSLGVTPACHRHRDFRPATGSRRCLLSSSTMQHRVAGAPAGRTVHPSHSYLPRRAATQTRKVVSVDAQAQARPRLPALDLLTSAPGVLLCLDSVFCSPTFCILASLSSIHFLLTIPCNCSSFTARGKKAGPFPLPVHRQSSSSASQEPEESTLQISNQLVQQSFIMLFLNVVAVVAIATGASAAAIIPRLERLAQFRVFGATMCNYDNLGVSVAVEGDASFGTCTSLKGDDFHSIFATTIHDDCHLFLFADEKCTIAKVEVEEEECLSTAGSFKAWSIDCDPF</sequence>
<dbReference type="Proteomes" id="UP001287286">
    <property type="component" value="Unassembled WGS sequence"/>
</dbReference>
<evidence type="ECO:0000313" key="2">
    <source>
        <dbReference type="EMBL" id="KAK4085961.1"/>
    </source>
</evidence>
<feature type="transmembrane region" description="Helical" evidence="1">
    <location>
        <begin position="298"/>
        <end position="321"/>
    </location>
</feature>
<evidence type="ECO:0000256" key="1">
    <source>
        <dbReference type="SAM" id="Phobius"/>
    </source>
</evidence>
<name>A0ABR0BPJ9_PURLI</name>
<keyword evidence="1" id="KW-0812">Transmembrane</keyword>
<comment type="caution">
    <text evidence="2">The sequence shown here is derived from an EMBL/GenBank/DDBJ whole genome shotgun (WGS) entry which is preliminary data.</text>
</comment>
<accession>A0ABR0BPJ9</accession>
<organism evidence="2 3">
    <name type="scientific">Purpureocillium lilacinum</name>
    <name type="common">Paecilomyces lilacinus</name>
    <dbReference type="NCBI Taxonomy" id="33203"/>
    <lineage>
        <taxon>Eukaryota</taxon>
        <taxon>Fungi</taxon>
        <taxon>Dikarya</taxon>
        <taxon>Ascomycota</taxon>
        <taxon>Pezizomycotina</taxon>
        <taxon>Sordariomycetes</taxon>
        <taxon>Hypocreomycetidae</taxon>
        <taxon>Hypocreales</taxon>
        <taxon>Ophiocordycipitaceae</taxon>
        <taxon>Purpureocillium</taxon>
    </lineage>
</organism>
<keyword evidence="1" id="KW-0472">Membrane</keyword>
<dbReference type="EMBL" id="JAWRVI010000045">
    <property type="protein sequence ID" value="KAK4085961.1"/>
    <property type="molecule type" value="Genomic_DNA"/>
</dbReference>
<keyword evidence="3" id="KW-1185">Reference proteome</keyword>
<gene>
    <name evidence="2" type="ORF">Purlil1_9702</name>
</gene>
<protein>
    <submittedName>
        <fullName evidence="2">Uncharacterized protein</fullName>
    </submittedName>
</protein>
<proteinExistence type="predicted"/>
<reference evidence="2 3" key="1">
    <citation type="journal article" date="2024" name="Microbiol. Resour. Announc.">
        <title>Genome annotations for the ascomycete fungi Trichoderma harzianum, Trichoderma aggressivum, and Purpureocillium lilacinum.</title>
        <authorList>
            <person name="Beijen E.P.W."/>
            <person name="Ohm R.A."/>
        </authorList>
    </citation>
    <scope>NUCLEOTIDE SEQUENCE [LARGE SCALE GENOMIC DNA]</scope>
    <source>
        <strain evidence="2 3">CBS 150709</strain>
    </source>
</reference>